<reference evidence="3 4" key="1">
    <citation type="journal article" date="2018" name="Sci. Rep.">
        <title>Comparative analysis of the Pocillopora damicornis genome highlights role of immune system in coral evolution.</title>
        <authorList>
            <person name="Cunning R."/>
            <person name="Bay R.A."/>
            <person name="Gillette P."/>
            <person name="Baker A.C."/>
            <person name="Traylor-Knowles N."/>
        </authorList>
    </citation>
    <scope>NUCLEOTIDE SEQUENCE [LARGE SCALE GENOMIC DNA]</scope>
    <source>
        <strain evidence="3">RSMAS</strain>
        <tissue evidence="3">Whole animal</tissue>
    </source>
</reference>
<evidence type="ECO:0000313" key="3">
    <source>
        <dbReference type="EMBL" id="RMX47322.1"/>
    </source>
</evidence>
<gene>
    <name evidence="3" type="ORF">pdam_00024866</name>
</gene>
<name>A0A3M6U106_POCDA</name>
<feature type="non-terminal residue" evidence="3">
    <location>
        <position position="1"/>
    </location>
</feature>
<feature type="domain" description="C2H2-type" evidence="2">
    <location>
        <begin position="132"/>
        <end position="154"/>
    </location>
</feature>
<feature type="compositionally biased region" description="Polar residues" evidence="1">
    <location>
        <begin position="213"/>
        <end position="238"/>
    </location>
</feature>
<dbReference type="SMART" id="SM00355">
    <property type="entry name" value="ZnF_C2H2"/>
    <property type="match status" value="3"/>
</dbReference>
<dbReference type="PANTHER" id="PTHR21354">
    <property type="entry name" value="ZINC FINGER PROTEIN 511"/>
    <property type="match status" value="1"/>
</dbReference>
<feature type="domain" description="C2H2-type" evidence="2">
    <location>
        <begin position="170"/>
        <end position="193"/>
    </location>
</feature>
<comment type="caution">
    <text evidence="3">The sequence shown here is derived from an EMBL/GenBank/DDBJ whole genome shotgun (WGS) entry which is preliminary data.</text>
</comment>
<evidence type="ECO:0000259" key="2">
    <source>
        <dbReference type="PROSITE" id="PS00028"/>
    </source>
</evidence>
<dbReference type="EMBL" id="RCHS01002441">
    <property type="protein sequence ID" value="RMX47322.1"/>
    <property type="molecule type" value="Genomic_DNA"/>
</dbReference>
<dbReference type="InterPro" id="IPR013087">
    <property type="entry name" value="Znf_C2H2_type"/>
</dbReference>
<proteinExistence type="predicted"/>
<dbReference type="STRING" id="46731.A0A3M6U106"/>
<dbReference type="PROSITE" id="PS00028">
    <property type="entry name" value="ZINC_FINGER_C2H2_1"/>
    <property type="match status" value="3"/>
</dbReference>
<feature type="region of interest" description="Disordered" evidence="1">
    <location>
        <begin position="198"/>
        <end position="281"/>
    </location>
</feature>
<sequence>PCSFNYHDRKGLGLKVKQNGRCQSKKKDLALLIDVLSALFPRLFVAVMDANVKISIPSWSYTPVKRMFPPDHPFFEEGELFCNVLKKELDNSEEVDTLMQRAEFQCDIPGCGEWFSSVPSYEAHYNSLHRHCCQKCQRSFPSTHLLEIHILENHDMLFNMIAMRKNLFKCLVESCPDRFSSDEERKDHLVSLHKYPSDFRFNRPSRQQRKSKSMQTSPEAMDTSTLPQEPAPSFNTAPKQRLPKTICFGRGSSRAFQKSIPKNSKKKSKNLDDIQDQAASQ</sequence>
<dbReference type="Proteomes" id="UP000275408">
    <property type="component" value="Unassembled WGS sequence"/>
</dbReference>
<evidence type="ECO:0000313" key="4">
    <source>
        <dbReference type="Proteomes" id="UP000275408"/>
    </source>
</evidence>
<protein>
    <recommendedName>
        <fullName evidence="2">C2H2-type domain-containing protein</fullName>
    </recommendedName>
</protein>
<dbReference type="PANTHER" id="PTHR21354:SF0">
    <property type="entry name" value="ZINC FINGER PROTEIN 511"/>
    <property type="match status" value="1"/>
</dbReference>
<keyword evidence="4" id="KW-1185">Reference proteome</keyword>
<feature type="non-terminal residue" evidence="3">
    <location>
        <position position="281"/>
    </location>
</feature>
<evidence type="ECO:0000256" key="1">
    <source>
        <dbReference type="SAM" id="MobiDB-lite"/>
    </source>
</evidence>
<dbReference type="AlphaFoldDB" id="A0A3M6U106"/>
<dbReference type="Gene3D" id="3.30.160.60">
    <property type="entry name" value="Classic Zinc Finger"/>
    <property type="match status" value="1"/>
</dbReference>
<organism evidence="3 4">
    <name type="scientific">Pocillopora damicornis</name>
    <name type="common">Cauliflower coral</name>
    <name type="synonym">Millepora damicornis</name>
    <dbReference type="NCBI Taxonomy" id="46731"/>
    <lineage>
        <taxon>Eukaryota</taxon>
        <taxon>Metazoa</taxon>
        <taxon>Cnidaria</taxon>
        <taxon>Anthozoa</taxon>
        <taxon>Hexacorallia</taxon>
        <taxon>Scleractinia</taxon>
        <taxon>Astrocoeniina</taxon>
        <taxon>Pocilloporidae</taxon>
        <taxon>Pocillopora</taxon>
    </lineage>
</organism>
<dbReference type="InterPro" id="IPR039258">
    <property type="entry name" value="ZNF511"/>
</dbReference>
<feature type="domain" description="C2H2-type" evidence="2">
    <location>
        <begin position="106"/>
        <end position="129"/>
    </location>
</feature>
<accession>A0A3M6U106</accession>
<dbReference type="OrthoDB" id="18440at2759"/>